<comment type="caution">
    <text evidence="2">The sequence shown here is derived from an EMBL/GenBank/DDBJ whole genome shotgun (WGS) entry which is preliminary data.</text>
</comment>
<protein>
    <submittedName>
        <fullName evidence="2">Uncharacterized protein</fullName>
    </submittedName>
</protein>
<evidence type="ECO:0000313" key="3">
    <source>
        <dbReference type="Proteomes" id="UP000433876"/>
    </source>
</evidence>
<evidence type="ECO:0000313" key="2">
    <source>
        <dbReference type="EMBL" id="KAA8629153.1"/>
    </source>
</evidence>
<feature type="region of interest" description="Disordered" evidence="1">
    <location>
        <begin position="89"/>
        <end position="117"/>
    </location>
</feature>
<dbReference type="EMBL" id="NMPR01000147">
    <property type="protein sequence ID" value="KAA8629153.1"/>
    <property type="molecule type" value="Genomic_DNA"/>
</dbReference>
<feature type="region of interest" description="Disordered" evidence="1">
    <location>
        <begin position="22"/>
        <end position="41"/>
    </location>
</feature>
<proteinExistence type="predicted"/>
<evidence type="ECO:0000256" key="1">
    <source>
        <dbReference type="SAM" id="MobiDB-lite"/>
    </source>
</evidence>
<dbReference type="VEuPathDB" id="FungiDB:SMAC_05666"/>
<reference evidence="2 3" key="1">
    <citation type="submission" date="2017-07" db="EMBL/GenBank/DDBJ databases">
        <title>Genome sequence of the Sordaria macrospora wild type strain R19027.</title>
        <authorList>
            <person name="Nowrousian M."/>
            <person name="Teichert I."/>
            <person name="Kueck U."/>
        </authorList>
    </citation>
    <scope>NUCLEOTIDE SEQUENCE [LARGE SCALE GENOMIC DNA]</scope>
    <source>
        <strain evidence="2 3">R19027</strain>
        <tissue evidence="2">Mycelium</tissue>
    </source>
</reference>
<sequence>MRFYSSMRLSLVKVQEDSIFGPKWQQQPTDRPPIYNRPPMHDKTLVPLVRRVIGDNLGTGSKEAVMTLVNDYGVSSEMSEDWFYVTNTESEHCGQESTEDVDELNRPSDTFDNRHFD</sequence>
<feature type="compositionally biased region" description="Basic and acidic residues" evidence="1">
    <location>
        <begin position="103"/>
        <end position="117"/>
    </location>
</feature>
<dbReference type="AlphaFoldDB" id="A0A8S8ZGA4"/>
<gene>
    <name evidence="2" type="ORF">SMACR_05666</name>
</gene>
<organism evidence="2 3">
    <name type="scientific">Sordaria macrospora</name>
    <dbReference type="NCBI Taxonomy" id="5147"/>
    <lineage>
        <taxon>Eukaryota</taxon>
        <taxon>Fungi</taxon>
        <taxon>Dikarya</taxon>
        <taxon>Ascomycota</taxon>
        <taxon>Pezizomycotina</taxon>
        <taxon>Sordariomycetes</taxon>
        <taxon>Sordariomycetidae</taxon>
        <taxon>Sordariales</taxon>
        <taxon>Sordariaceae</taxon>
        <taxon>Sordaria</taxon>
    </lineage>
</organism>
<accession>A0A8S8ZGA4</accession>
<name>A0A8S8ZGA4_SORMA</name>
<dbReference type="Proteomes" id="UP000433876">
    <property type="component" value="Unassembled WGS sequence"/>
</dbReference>